<keyword evidence="1" id="KW-0812">Transmembrane</keyword>
<accession>A0A3A4NHK2</accession>
<evidence type="ECO:0000313" key="3">
    <source>
        <dbReference type="Proteomes" id="UP000265882"/>
    </source>
</evidence>
<gene>
    <name evidence="2" type="ORF">C4520_21350</name>
</gene>
<dbReference type="AlphaFoldDB" id="A0A3A4NHK2"/>
<comment type="caution">
    <text evidence="2">The sequence shown here is derived from an EMBL/GenBank/DDBJ whole genome shotgun (WGS) entry which is preliminary data.</text>
</comment>
<keyword evidence="1" id="KW-1133">Transmembrane helix</keyword>
<organism evidence="2 3">
    <name type="scientific">Abyssobacteria bacterium (strain SURF_5)</name>
    <dbReference type="NCBI Taxonomy" id="2093360"/>
    <lineage>
        <taxon>Bacteria</taxon>
        <taxon>Pseudomonadati</taxon>
        <taxon>Candidatus Hydrogenedentota</taxon>
        <taxon>Candidatus Abyssobacteria</taxon>
    </lineage>
</organism>
<protein>
    <submittedName>
        <fullName evidence="2">Uncharacterized protein</fullName>
    </submittedName>
</protein>
<keyword evidence="1" id="KW-0472">Membrane</keyword>
<dbReference type="Gene3D" id="2.10.110.10">
    <property type="entry name" value="Cysteine Rich Protein"/>
    <property type="match status" value="1"/>
</dbReference>
<dbReference type="EMBL" id="QZKU01000143">
    <property type="protein sequence ID" value="RJP14554.1"/>
    <property type="molecule type" value="Genomic_DNA"/>
</dbReference>
<evidence type="ECO:0000313" key="2">
    <source>
        <dbReference type="EMBL" id="RJP14554.1"/>
    </source>
</evidence>
<evidence type="ECO:0000256" key="1">
    <source>
        <dbReference type="SAM" id="Phobius"/>
    </source>
</evidence>
<name>A0A3A4NHK2_ABYX5</name>
<proteinExistence type="predicted"/>
<sequence length="200" mass="22344">MPSKNNQEQWPEHAVCARCAAPLTDDYRESPLGLRFCKDCFDGTVQEKVRERAALIYVKGRCSKCGKSLINGYRLNQFGVIYCLSCSDSPSKPASESVAGEQNPDEKSDTGRAATPLEYLLVVSIMVSHLLFFLDFLLAGRLLRGETFFRPLVALDLVALILLVISRRFSSSWFSILWSLLLVAGYIILVLGEIVTFIQQ</sequence>
<feature type="transmembrane region" description="Helical" evidence="1">
    <location>
        <begin position="119"/>
        <end position="140"/>
    </location>
</feature>
<feature type="transmembrane region" description="Helical" evidence="1">
    <location>
        <begin position="152"/>
        <end position="170"/>
    </location>
</feature>
<feature type="transmembrane region" description="Helical" evidence="1">
    <location>
        <begin position="176"/>
        <end position="198"/>
    </location>
</feature>
<reference evidence="2 3" key="1">
    <citation type="journal article" date="2017" name="ISME J.">
        <title>Energy and carbon metabolisms in a deep terrestrial subsurface fluid microbial community.</title>
        <authorList>
            <person name="Momper L."/>
            <person name="Jungbluth S.P."/>
            <person name="Lee M.D."/>
            <person name="Amend J.P."/>
        </authorList>
    </citation>
    <scope>NUCLEOTIDE SEQUENCE [LARGE SCALE GENOMIC DNA]</scope>
    <source>
        <strain evidence="2">SURF_5</strain>
    </source>
</reference>
<dbReference type="Proteomes" id="UP000265882">
    <property type="component" value="Unassembled WGS sequence"/>
</dbReference>
<dbReference type="CDD" id="cd08368">
    <property type="entry name" value="LIM"/>
    <property type="match status" value="1"/>
</dbReference>